<dbReference type="Pfam" id="PF10268">
    <property type="entry name" value="Tmemb_161AB"/>
    <property type="match status" value="1"/>
</dbReference>
<feature type="transmembrane region" description="Helical" evidence="7">
    <location>
        <begin position="156"/>
        <end position="175"/>
    </location>
</feature>
<keyword evidence="3 7" id="KW-0812">Transmembrane</keyword>
<evidence type="ECO:0000256" key="6">
    <source>
        <dbReference type="ARBA" id="ARBA00023180"/>
    </source>
</evidence>
<evidence type="ECO:0000313" key="8">
    <source>
        <dbReference type="EMBL" id="CAI2367392.1"/>
    </source>
</evidence>
<evidence type="ECO:0000256" key="5">
    <source>
        <dbReference type="ARBA" id="ARBA00023136"/>
    </source>
</evidence>
<evidence type="ECO:0000256" key="3">
    <source>
        <dbReference type="ARBA" id="ARBA00022692"/>
    </source>
</evidence>
<evidence type="ECO:0008006" key="10">
    <source>
        <dbReference type="Google" id="ProtNLM"/>
    </source>
</evidence>
<dbReference type="PANTHER" id="PTHR13624">
    <property type="entry name" value="RE42071P"/>
    <property type="match status" value="1"/>
</dbReference>
<evidence type="ECO:0000313" key="9">
    <source>
        <dbReference type="Proteomes" id="UP001295684"/>
    </source>
</evidence>
<comment type="similarity">
    <text evidence="2">Belongs to the TMEM161 family.</text>
</comment>
<feature type="transmembrane region" description="Helical" evidence="7">
    <location>
        <begin position="357"/>
        <end position="383"/>
    </location>
</feature>
<feature type="transmembrane region" description="Helical" evidence="7">
    <location>
        <begin position="212"/>
        <end position="241"/>
    </location>
</feature>
<feature type="transmembrane region" description="Helical" evidence="7">
    <location>
        <begin position="92"/>
        <end position="112"/>
    </location>
</feature>
<evidence type="ECO:0000256" key="4">
    <source>
        <dbReference type="ARBA" id="ARBA00022989"/>
    </source>
</evidence>
<feature type="transmembrane region" description="Helical" evidence="7">
    <location>
        <begin position="302"/>
        <end position="321"/>
    </location>
</feature>
<proteinExistence type="inferred from homology"/>
<name>A0AAD1XDU5_EUPCR</name>
<evidence type="ECO:0000256" key="7">
    <source>
        <dbReference type="SAM" id="Phobius"/>
    </source>
</evidence>
<accession>A0AAD1XDU5</accession>
<evidence type="ECO:0000256" key="2">
    <source>
        <dbReference type="ARBA" id="ARBA00009706"/>
    </source>
</evidence>
<feature type="transmembrane region" description="Helical" evidence="7">
    <location>
        <begin position="449"/>
        <end position="472"/>
    </location>
</feature>
<dbReference type="AlphaFoldDB" id="A0AAD1XDU5"/>
<gene>
    <name evidence="8" type="ORF">ECRASSUSDP1_LOCUS8674</name>
</gene>
<dbReference type="PANTHER" id="PTHR13624:SF6">
    <property type="entry name" value="EMEI"/>
    <property type="match status" value="1"/>
</dbReference>
<dbReference type="Proteomes" id="UP001295684">
    <property type="component" value="Unassembled WGS sequence"/>
</dbReference>
<keyword evidence="9" id="KW-1185">Reference proteome</keyword>
<feature type="transmembrane region" description="Helical" evidence="7">
    <location>
        <begin position="262"/>
        <end position="282"/>
    </location>
</feature>
<dbReference type="EMBL" id="CAMPGE010008494">
    <property type="protein sequence ID" value="CAI2367392.1"/>
    <property type="molecule type" value="Genomic_DNA"/>
</dbReference>
<keyword evidence="5 7" id="KW-0472">Membrane</keyword>
<feature type="transmembrane region" description="Helical" evidence="7">
    <location>
        <begin position="124"/>
        <end position="141"/>
    </location>
</feature>
<keyword evidence="4 7" id="KW-1133">Transmembrane helix</keyword>
<evidence type="ECO:0000256" key="1">
    <source>
        <dbReference type="ARBA" id="ARBA00004141"/>
    </source>
</evidence>
<keyword evidence="6" id="KW-0325">Glycoprotein</keyword>
<reference evidence="8" key="1">
    <citation type="submission" date="2023-07" db="EMBL/GenBank/DDBJ databases">
        <authorList>
            <consortium name="AG Swart"/>
            <person name="Singh M."/>
            <person name="Singh A."/>
            <person name="Seah K."/>
            <person name="Emmerich C."/>
        </authorList>
    </citation>
    <scope>NUCLEOTIDE SEQUENCE</scope>
    <source>
        <strain evidence="8">DP1</strain>
    </source>
</reference>
<sequence length="478" mass="56799">MATLSIDILFFIFWSFCFYKINKKCPIAVYLVKDVVCFFPPMEEDKEIITTAIKNKDKKGKKEKEEEKQFPLRTYNPDFDLTKHIKEFLLEYDFVILMTLISSCTFVSSQLFKMFAKEEVQSTFLYYSIIILLCMIVYYLIRQNMYPFEFSDENKILLVFAFKTFVLSYMITGYFSEYFDFRLEKGIKDLQKRTDQILKVTGNRYIYSYDSFYIGLSVLSSLISLTMVHLAIKFSYNFFYLNRTSQNDQENEDPEIAKKVSVYKAMMGVNFFTPIFAIFLFIPALSKSFVVPEIMTERSFDLVRMIILLVIIILKCTMFYYELQFNFNESYFYVQSLLKNKSEKLFRYITLKMKLKFINTWITCFQYAAMVIVPLLLVILYMYKYFENMRAPEKITYDFSEYINTLPKSEFVENELPSEGSLTDGGFISALFKNVLRFGFIPPSLESSIYSYFIFSFYLSWSIVSTIGLLYYRKFKTV</sequence>
<comment type="subcellular location">
    <subcellularLocation>
        <location evidence="1">Membrane</location>
        <topology evidence="1">Multi-pass membrane protein</topology>
    </subcellularLocation>
</comment>
<organism evidence="8 9">
    <name type="scientific">Euplotes crassus</name>
    <dbReference type="NCBI Taxonomy" id="5936"/>
    <lineage>
        <taxon>Eukaryota</taxon>
        <taxon>Sar</taxon>
        <taxon>Alveolata</taxon>
        <taxon>Ciliophora</taxon>
        <taxon>Intramacronucleata</taxon>
        <taxon>Spirotrichea</taxon>
        <taxon>Hypotrichia</taxon>
        <taxon>Euplotida</taxon>
        <taxon>Euplotidae</taxon>
        <taxon>Moneuplotes</taxon>
    </lineage>
</organism>
<protein>
    <recommendedName>
        <fullName evidence="10">Transmembrane protein</fullName>
    </recommendedName>
</protein>
<dbReference type="GO" id="GO:0016020">
    <property type="term" value="C:membrane"/>
    <property type="evidence" value="ECO:0007669"/>
    <property type="project" value="UniProtKB-SubCell"/>
</dbReference>
<dbReference type="InterPro" id="IPR019395">
    <property type="entry name" value="Transmembrane_161A/B"/>
</dbReference>
<comment type="caution">
    <text evidence="8">The sequence shown here is derived from an EMBL/GenBank/DDBJ whole genome shotgun (WGS) entry which is preliminary data.</text>
</comment>